<dbReference type="PROSITE" id="PS51257">
    <property type="entry name" value="PROKAR_LIPOPROTEIN"/>
    <property type="match status" value="1"/>
</dbReference>
<accession>A0ABP9FUQ2</accession>
<evidence type="ECO:0000256" key="1">
    <source>
        <dbReference type="SAM" id="SignalP"/>
    </source>
</evidence>
<comment type="caution">
    <text evidence="2">The sequence shown here is derived from an EMBL/GenBank/DDBJ whole genome shotgun (WGS) entry which is preliminary data.</text>
</comment>
<name>A0ABP9FUQ2_9SPHI</name>
<sequence length="212" mass="24521">MKVTMVILLICAACACAKGQTFSEWFKQNKTQKKYLLQQIAALQVYASYLRQGYQIAQDGIHTVRDFKNGEFHLHTDYYNALKKVNPAIRNDPRVKAIVQYQEQILVLCSETKNQFNDSEAMTEGEIAYVNRTFERLLSNCSGLIEDLNYVMTNGTYEMKDDERLKRTQIIYAQMQSNYKFIRSFAGSAKTLAAARIRDKEDIQRRKIITAN</sequence>
<dbReference type="EMBL" id="BAABJI010000001">
    <property type="protein sequence ID" value="GAA4906273.1"/>
    <property type="molecule type" value="Genomic_DNA"/>
</dbReference>
<keyword evidence="3" id="KW-1185">Reference proteome</keyword>
<proteinExistence type="predicted"/>
<evidence type="ECO:0000313" key="3">
    <source>
        <dbReference type="Proteomes" id="UP001501436"/>
    </source>
</evidence>
<gene>
    <name evidence="2" type="ORF">GCM10023313_06250</name>
</gene>
<dbReference type="Proteomes" id="UP001501436">
    <property type="component" value="Unassembled WGS sequence"/>
</dbReference>
<evidence type="ECO:0000313" key="2">
    <source>
        <dbReference type="EMBL" id="GAA4906273.1"/>
    </source>
</evidence>
<feature type="chain" id="PRO_5046460904" evidence="1">
    <location>
        <begin position="18"/>
        <end position="212"/>
    </location>
</feature>
<reference evidence="3" key="1">
    <citation type="journal article" date="2019" name="Int. J. Syst. Evol. Microbiol.">
        <title>The Global Catalogue of Microorganisms (GCM) 10K type strain sequencing project: providing services to taxonomists for standard genome sequencing and annotation.</title>
        <authorList>
            <consortium name="The Broad Institute Genomics Platform"/>
            <consortium name="The Broad Institute Genome Sequencing Center for Infectious Disease"/>
            <person name="Wu L."/>
            <person name="Ma J."/>
        </authorList>
    </citation>
    <scope>NUCLEOTIDE SEQUENCE [LARGE SCALE GENOMIC DNA]</scope>
    <source>
        <strain evidence="3">JCM 18283</strain>
    </source>
</reference>
<dbReference type="RefSeq" id="WP_345329444.1">
    <property type="nucleotide sequence ID" value="NZ_BAABJI010000001.1"/>
</dbReference>
<keyword evidence="1" id="KW-0732">Signal</keyword>
<protein>
    <submittedName>
        <fullName evidence="2">Uncharacterized protein</fullName>
    </submittedName>
</protein>
<feature type="signal peptide" evidence="1">
    <location>
        <begin position="1"/>
        <end position="17"/>
    </location>
</feature>
<organism evidence="2 3">
    <name type="scientific">Mucilaginibacter defluvii</name>
    <dbReference type="NCBI Taxonomy" id="1196019"/>
    <lineage>
        <taxon>Bacteria</taxon>
        <taxon>Pseudomonadati</taxon>
        <taxon>Bacteroidota</taxon>
        <taxon>Sphingobacteriia</taxon>
        <taxon>Sphingobacteriales</taxon>
        <taxon>Sphingobacteriaceae</taxon>
        <taxon>Mucilaginibacter</taxon>
    </lineage>
</organism>